<evidence type="ECO:0000313" key="2">
    <source>
        <dbReference type="EMBL" id="KAG9342108.1"/>
    </source>
</evidence>
<dbReference type="AlphaFoldDB" id="A0A8T2NXG1"/>
<accession>A0A8T2NXG1</accession>
<proteinExistence type="predicted"/>
<name>A0A8T2NXG1_9TELE</name>
<evidence type="ECO:0000256" key="1">
    <source>
        <dbReference type="SAM" id="MobiDB-lite"/>
    </source>
</evidence>
<dbReference type="Proteomes" id="UP000824540">
    <property type="component" value="Unassembled WGS sequence"/>
</dbReference>
<dbReference type="EMBL" id="JAFBMS010000030">
    <property type="protein sequence ID" value="KAG9342108.1"/>
    <property type="molecule type" value="Genomic_DNA"/>
</dbReference>
<gene>
    <name evidence="2" type="ORF">JZ751_017106</name>
</gene>
<reference evidence="2" key="1">
    <citation type="thesis" date="2021" institute="BYU ScholarsArchive" country="Provo, UT, USA">
        <title>Applications of and Algorithms for Genome Assembly and Genomic Analyses with an Emphasis on Marine Teleosts.</title>
        <authorList>
            <person name="Pickett B.D."/>
        </authorList>
    </citation>
    <scope>NUCLEOTIDE SEQUENCE</scope>
    <source>
        <strain evidence="2">HI-2016</strain>
    </source>
</reference>
<feature type="region of interest" description="Disordered" evidence="1">
    <location>
        <begin position="171"/>
        <end position="216"/>
    </location>
</feature>
<sequence length="216" mass="23541">MAQVSVLALWPACIHFCRLHPAHKLCSEPPFSFLLWNFFHAVYDTEYSIADFFKKQQKRLKKKAGIIFTEDKVLASWNQVKDGEERTPPFPSPAAGFPLGPSFCLLCTCLATHESVTEWCAVSSSFRIQSNELGGRGGKGQYDALFIHVLTAHRPPPTPSLTVTASQPLSDRWMDSPVLPPASPPPPPPPPATATATGTPALVSRGRSCSLSGEEL</sequence>
<feature type="compositionally biased region" description="Polar residues" evidence="1">
    <location>
        <begin position="207"/>
        <end position="216"/>
    </location>
</feature>
<organism evidence="2 3">
    <name type="scientific">Albula glossodonta</name>
    <name type="common">roundjaw bonefish</name>
    <dbReference type="NCBI Taxonomy" id="121402"/>
    <lineage>
        <taxon>Eukaryota</taxon>
        <taxon>Metazoa</taxon>
        <taxon>Chordata</taxon>
        <taxon>Craniata</taxon>
        <taxon>Vertebrata</taxon>
        <taxon>Euteleostomi</taxon>
        <taxon>Actinopterygii</taxon>
        <taxon>Neopterygii</taxon>
        <taxon>Teleostei</taxon>
        <taxon>Albuliformes</taxon>
        <taxon>Albulidae</taxon>
        <taxon>Albula</taxon>
    </lineage>
</organism>
<feature type="compositionally biased region" description="Pro residues" evidence="1">
    <location>
        <begin position="178"/>
        <end position="192"/>
    </location>
</feature>
<keyword evidence="3" id="KW-1185">Reference proteome</keyword>
<protein>
    <submittedName>
        <fullName evidence="2">Uncharacterized protein</fullName>
    </submittedName>
</protein>
<evidence type="ECO:0000313" key="3">
    <source>
        <dbReference type="Proteomes" id="UP000824540"/>
    </source>
</evidence>
<comment type="caution">
    <text evidence="2">The sequence shown here is derived from an EMBL/GenBank/DDBJ whole genome shotgun (WGS) entry which is preliminary data.</text>
</comment>